<accession>A0A2A6BH43</accession>
<gene>
    <name evidence="2" type="primary">WBGene00115472</name>
</gene>
<keyword evidence="3" id="KW-1185">Reference proteome</keyword>
<name>A0A2A6BH43_PRIPA</name>
<dbReference type="Pfam" id="PF00646">
    <property type="entry name" value="F-box"/>
    <property type="match status" value="1"/>
</dbReference>
<dbReference type="EnsemblMetazoa" id="PPA25918.1">
    <property type="protein sequence ID" value="PPA25918.1"/>
    <property type="gene ID" value="WBGene00115472"/>
</dbReference>
<organism evidence="2 3">
    <name type="scientific">Pristionchus pacificus</name>
    <name type="common">Parasitic nematode worm</name>
    <dbReference type="NCBI Taxonomy" id="54126"/>
    <lineage>
        <taxon>Eukaryota</taxon>
        <taxon>Metazoa</taxon>
        <taxon>Ecdysozoa</taxon>
        <taxon>Nematoda</taxon>
        <taxon>Chromadorea</taxon>
        <taxon>Rhabditida</taxon>
        <taxon>Rhabditina</taxon>
        <taxon>Diplogasteromorpha</taxon>
        <taxon>Diplogasteroidea</taxon>
        <taxon>Neodiplogasteridae</taxon>
        <taxon>Pristionchus</taxon>
    </lineage>
</organism>
<reference evidence="3" key="1">
    <citation type="journal article" date="2008" name="Nat. Genet.">
        <title>The Pristionchus pacificus genome provides a unique perspective on nematode lifestyle and parasitism.</title>
        <authorList>
            <person name="Dieterich C."/>
            <person name="Clifton S.W."/>
            <person name="Schuster L.N."/>
            <person name="Chinwalla A."/>
            <person name="Delehaunty K."/>
            <person name="Dinkelacker I."/>
            <person name="Fulton L."/>
            <person name="Fulton R."/>
            <person name="Godfrey J."/>
            <person name="Minx P."/>
            <person name="Mitreva M."/>
            <person name="Roeseler W."/>
            <person name="Tian H."/>
            <person name="Witte H."/>
            <person name="Yang S.P."/>
            <person name="Wilson R.K."/>
            <person name="Sommer R.J."/>
        </authorList>
    </citation>
    <scope>NUCLEOTIDE SEQUENCE [LARGE SCALE GENOMIC DNA]</scope>
    <source>
        <strain evidence="3">PS312</strain>
    </source>
</reference>
<protein>
    <submittedName>
        <fullName evidence="2">F-box domain-containing protein</fullName>
    </submittedName>
</protein>
<evidence type="ECO:0000313" key="2">
    <source>
        <dbReference type="EnsemblMetazoa" id="PPA25918.1"/>
    </source>
</evidence>
<sequence>MQSSLLSNTPSPSLNCESSSDEEEITLDEICDRNYELSLLERLPRELVMEIISFAPECVFRLRLTSRMFRAIVDDFAYNQGNAQIADEVMFTSFEWDSKKKTEVSAVVPKPIYKLFELRLLISLRALRFDFTKRIDRSFDKLDDHPNVYKLNYTSALDYGRMPLLQCLTTLIVSTYFLLSLSTLVRSLYLEQLQVFGTSGWSPKYFFGTHHVDWSATILRMFERRRLDALCIENPRYPAYLTAEAAEMLREGFAIELQYLPKTGKAVWFEATCSVYSDEGFAEVTNGHLVKGVTFDFNRAGSLSVKHFSRNEERLSKYE</sequence>
<proteinExistence type="predicted"/>
<evidence type="ECO:0000256" key="1">
    <source>
        <dbReference type="SAM" id="MobiDB-lite"/>
    </source>
</evidence>
<reference evidence="2" key="2">
    <citation type="submission" date="2022-06" db="UniProtKB">
        <authorList>
            <consortium name="EnsemblMetazoa"/>
        </authorList>
    </citation>
    <scope>IDENTIFICATION</scope>
    <source>
        <strain evidence="2">PS312</strain>
    </source>
</reference>
<evidence type="ECO:0000313" key="3">
    <source>
        <dbReference type="Proteomes" id="UP000005239"/>
    </source>
</evidence>
<accession>A0A8R1UIE4</accession>
<feature type="compositionally biased region" description="Low complexity" evidence="1">
    <location>
        <begin position="1"/>
        <end position="15"/>
    </location>
</feature>
<dbReference type="AlphaFoldDB" id="A0A2A6BH43"/>
<feature type="region of interest" description="Disordered" evidence="1">
    <location>
        <begin position="1"/>
        <end position="21"/>
    </location>
</feature>
<dbReference type="Proteomes" id="UP000005239">
    <property type="component" value="Unassembled WGS sequence"/>
</dbReference>
<dbReference type="InterPro" id="IPR001810">
    <property type="entry name" value="F-box_dom"/>
</dbReference>